<dbReference type="EMBL" id="MCGO01000009">
    <property type="protein sequence ID" value="ORY49621.1"/>
    <property type="molecule type" value="Genomic_DNA"/>
</dbReference>
<gene>
    <name evidence="18" type="ORF">BCR33DRAFT_587434</name>
</gene>
<evidence type="ECO:0000256" key="14">
    <source>
        <dbReference type="ARBA" id="ARBA00023242"/>
    </source>
</evidence>
<dbReference type="GO" id="GO:0000781">
    <property type="term" value="C:chromosome, telomeric region"/>
    <property type="evidence" value="ECO:0007669"/>
    <property type="project" value="UniProtKB-SubCell"/>
</dbReference>
<keyword evidence="12" id="KW-0233">DNA recombination</keyword>
<dbReference type="Pfam" id="PF03731">
    <property type="entry name" value="Ku_N"/>
    <property type="match status" value="1"/>
</dbReference>
<dbReference type="GO" id="GO:0006303">
    <property type="term" value="P:double-strand break repair via nonhomologous end joining"/>
    <property type="evidence" value="ECO:0007669"/>
    <property type="project" value="InterPro"/>
</dbReference>
<keyword evidence="5" id="KW-0547">Nucleotide-binding</keyword>
<evidence type="ECO:0000256" key="15">
    <source>
        <dbReference type="ARBA" id="ARBA00031811"/>
    </source>
</evidence>
<dbReference type="SMART" id="SM00559">
    <property type="entry name" value="Ku78"/>
    <property type="match status" value="1"/>
</dbReference>
<evidence type="ECO:0000256" key="8">
    <source>
        <dbReference type="ARBA" id="ARBA00022806"/>
    </source>
</evidence>
<keyword evidence="19" id="KW-1185">Reference proteome</keyword>
<dbReference type="SUPFAM" id="SSF53300">
    <property type="entry name" value="vWA-like"/>
    <property type="match status" value="1"/>
</dbReference>
<dbReference type="InterPro" id="IPR047087">
    <property type="entry name" value="KU70_core_dom"/>
</dbReference>
<comment type="caution">
    <text evidence="18">The sequence shown here is derived from an EMBL/GenBank/DDBJ whole genome shotgun (WGS) entry which is preliminary data.</text>
</comment>
<reference evidence="18 19" key="1">
    <citation type="submission" date="2016-07" db="EMBL/GenBank/DDBJ databases">
        <title>Pervasive Adenine N6-methylation of Active Genes in Fungi.</title>
        <authorList>
            <consortium name="DOE Joint Genome Institute"/>
            <person name="Mondo S.J."/>
            <person name="Dannebaum R.O."/>
            <person name="Kuo R.C."/>
            <person name="Labutti K."/>
            <person name="Haridas S."/>
            <person name="Kuo A."/>
            <person name="Salamov A."/>
            <person name="Ahrendt S.R."/>
            <person name="Lipzen A."/>
            <person name="Sullivan W."/>
            <person name="Andreopoulos W.B."/>
            <person name="Clum A."/>
            <person name="Lindquist E."/>
            <person name="Daum C."/>
            <person name="Ramamoorthy G.K."/>
            <person name="Gryganskyi A."/>
            <person name="Culley D."/>
            <person name="Magnuson J.K."/>
            <person name="James T.Y."/>
            <person name="O'Malley M.A."/>
            <person name="Stajich J.E."/>
            <person name="Spatafora J.W."/>
            <person name="Visel A."/>
            <person name="Grigoriev I.V."/>
        </authorList>
    </citation>
    <scope>NUCLEOTIDE SEQUENCE [LARGE SCALE GENOMIC DNA]</scope>
    <source>
        <strain evidence="18 19">JEL800</strain>
    </source>
</reference>
<dbReference type="PIRSF" id="PIRSF003033">
    <property type="entry name" value="Ku70"/>
    <property type="match status" value="1"/>
</dbReference>
<evidence type="ECO:0000256" key="13">
    <source>
        <dbReference type="ARBA" id="ARBA00023204"/>
    </source>
</evidence>
<feature type="compositionally biased region" description="Low complexity" evidence="16">
    <location>
        <begin position="23"/>
        <end position="42"/>
    </location>
</feature>
<sequence>MGKLWVVWPCFGRTPTQKTTLKSSQVNSSQQMSSSWNSSYGNNEEEEEDEVDLDEKRQASEQQRDCLVYLIDASPPMHNALDSEGSTAFTACVAAAAAQFKSRIINDHRDKVAVVLFGTRVANNSLGFNAVNILQDMDEPSAARIQQLERLSDPSSTIFESDIGSSSEYNLHEALWIVNQLFSKSAKKNDHKRVFIMTNTTNPHPASPDLQRLAITRAKDLRDTDAILYLFGLDTEENGPPFDFDAFYKDNIIVSGDDSLSSSSQSLDDSQAEQEEETRYFNASGGLEALTHRVEQKVFKKRSVFACPFILGDGFEFGIRGYNLISEVKPSSYTYLVAATNEEAAVQTSYFCKTSSQQLALADMDSYYPYGGVKAVFTKEEVAQIKYFGEPGMRLIGFKPRAAVLRKLYYNLKHSVFVVPDDASYVGSSSIFIQFLARVHAKDKAVICSYMPKKNASPRVVALLPQMEEYDEKGNVVKPSGFHMIHIPFSDDLRKPDAPAFSVQEMVPLLAPAVKVFGEIIDKTTIKNFTVYNYPNPTLQKHYANLAAVALKKDAAEDVPDCTLPNFEAISKRLSKSNFIPSLLELLPEVHEDAPAPKTASKRKAADSDGPATPKRAKASASGDIDEDAVKRAFEEGKLQKLTVPILTAFLKKNGVAGIPKKKDGLVLEVENFFKLKQE</sequence>
<dbReference type="GO" id="GO:0006310">
    <property type="term" value="P:DNA recombination"/>
    <property type="evidence" value="ECO:0007669"/>
    <property type="project" value="UniProtKB-KW"/>
</dbReference>
<dbReference type="Gene3D" id="1.10.720.30">
    <property type="entry name" value="SAP domain"/>
    <property type="match status" value="1"/>
</dbReference>
<feature type="compositionally biased region" description="Acidic residues" evidence="16">
    <location>
        <begin position="43"/>
        <end position="53"/>
    </location>
</feature>
<dbReference type="Gene3D" id="4.10.970.10">
    <property type="entry name" value="Ku70, bridge and pillars"/>
    <property type="match status" value="1"/>
</dbReference>
<dbReference type="SUPFAM" id="SSF100939">
    <property type="entry name" value="SPOC domain-like"/>
    <property type="match status" value="1"/>
</dbReference>
<dbReference type="CDD" id="cd00788">
    <property type="entry name" value="KU70"/>
    <property type="match status" value="1"/>
</dbReference>
<dbReference type="GO" id="GO:0003678">
    <property type="term" value="F:DNA helicase activity"/>
    <property type="evidence" value="ECO:0007669"/>
    <property type="project" value="InterPro"/>
</dbReference>
<evidence type="ECO:0000256" key="7">
    <source>
        <dbReference type="ARBA" id="ARBA00022801"/>
    </source>
</evidence>
<dbReference type="GO" id="GO:0016787">
    <property type="term" value="F:hydrolase activity"/>
    <property type="evidence" value="ECO:0007669"/>
    <property type="project" value="UniProtKB-KW"/>
</dbReference>
<keyword evidence="10" id="KW-0158">Chromosome</keyword>
<evidence type="ECO:0000256" key="1">
    <source>
        <dbReference type="ARBA" id="ARBA00004123"/>
    </source>
</evidence>
<keyword evidence="13" id="KW-0234">DNA repair</keyword>
<dbReference type="GO" id="GO:0043564">
    <property type="term" value="C:Ku70:Ku80 complex"/>
    <property type="evidence" value="ECO:0007669"/>
    <property type="project" value="InterPro"/>
</dbReference>
<evidence type="ECO:0000256" key="3">
    <source>
        <dbReference type="ARBA" id="ARBA00005240"/>
    </source>
</evidence>
<dbReference type="STRING" id="329046.A0A1Y2CRG7"/>
<feature type="domain" description="Ku" evidence="17">
    <location>
        <begin position="356"/>
        <end position="504"/>
    </location>
</feature>
<proteinExistence type="inferred from homology"/>
<evidence type="ECO:0000256" key="9">
    <source>
        <dbReference type="ARBA" id="ARBA00022840"/>
    </source>
</evidence>
<dbReference type="InterPro" id="IPR006165">
    <property type="entry name" value="Ku70"/>
</dbReference>
<keyword evidence="7" id="KW-0378">Hydrolase</keyword>
<dbReference type="GO" id="GO:0003690">
    <property type="term" value="F:double-stranded DNA binding"/>
    <property type="evidence" value="ECO:0007669"/>
    <property type="project" value="TreeGrafter"/>
</dbReference>
<evidence type="ECO:0000256" key="6">
    <source>
        <dbReference type="ARBA" id="ARBA00022763"/>
    </source>
</evidence>
<dbReference type="Pfam" id="PF02735">
    <property type="entry name" value="Ku"/>
    <property type="match status" value="1"/>
</dbReference>
<dbReference type="InterPro" id="IPR027388">
    <property type="entry name" value="Ku70_bridge/pillars_dom_sf"/>
</dbReference>
<dbReference type="NCBIfam" id="TIGR00578">
    <property type="entry name" value="ku70"/>
    <property type="match status" value="1"/>
</dbReference>
<evidence type="ECO:0000256" key="12">
    <source>
        <dbReference type="ARBA" id="ARBA00023172"/>
    </source>
</evidence>
<evidence type="ECO:0000313" key="19">
    <source>
        <dbReference type="Proteomes" id="UP000193642"/>
    </source>
</evidence>
<dbReference type="InterPro" id="IPR005160">
    <property type="entry name" value="Ku_C"/>
</dbReference>
<accession>A0A1Y2CRG7</accession>
<dbReference type="GO" id="GO:0003684">
    <property type="term" value="F:damaged DNA binding"/>
    <property type="evidence" value="ECO:0007669"/>
    <property type="project" value="InterPro"/>
</dbReference>
<comment type="similarity">
    <text evidence="3">Belongs to the ku70 family.</text>
</comment>
<dbReference type="GO" id="GO:0000723">
    <property type="term" value="P:telomere maintenance"/>
    <property type="evidence" value="ECO:0007669"/>
    <property type="project" value="InterPro"/>
</dbReference>
<dbReference type="InterPro" id="IPR006164">
    <property type="entry name" value="DNA_bd_Ku70/Ku80"/>
</dbReference>
<dbReference type="GO" id="GO:0042162">
    <property type="term" value="F:telomeric DNA binding"/>
    <property type="evidence" value="ECO:0007669"/>
    <property type="project" value="InterPro"/>
</dbReference>
<feature type="region of interest" description="Disordered" evidence="16">
    <location>
        <begin position="19"/>
        <end position="57"/>
    </location>
</feature>
<evidence type="ECO:0000313" key="18">
    <source>
        <dbReference type="EMBL" id="ORY49621.1"/>
    </source>
</evidence>
<dbReference type="Gene3D" id="1.10.1600.10">
    <property type="match status" value="1"/>
</dbReference>
<dbReference type="Proteomes" id="UP000193642">
    <property type="component" value="Unassembled WGS sequence"/>
</dbReference>
<organism evidence="18 19">
    <name type="scientific">Rhizoclosmatium globosum</name>
    <dbReference type="NCBI Taxonomy" id="329046"/>
    <lineage>
        <taxon>Eukaryota</taxon>
        <taxon>Fungi</taxon>
        <taxon>Fungi incertae sedis</taxon>
        <taxon>Chytridiomycota</taxon>
        <taxon>Chytridiomycota incertae sedis</taxon>
        <taxon>Chytridiomycetes</taxon>
        <taxon>Chytridiales</taxon>
        <taxon>Chytriomycetaceae</taxon>
        <taxon>Rhizoclosmatium</taxon>
    </lineage>
</organism>
<keyword evidence="14" id="KW-0539">Nucleus</keyword>
<evidence type="ECO:0000256" key="16">
    <source>
        <dbReference type="SAM" id="MobiDB-lite"/>
    </source>
</evidence>
<evidence type="ECO:0000256" key="4">
    <source>
        <dbReference type="ARBA" id="ARBA00021796"/>
    </source>
</evidence>
<dbReference type="Pfam" id="PF03730">
    <property type="entry name" value="Ku_C"/>
    <property type="match status" value="1"/>
</dbReference>
<keyword evidence="8 18" id="KW-0347">Helicase</keyword>
<dbReference type="Gene3D" id="2.40.290.10">
    <property type="match status" value="1"/>
</dbReference>
<dbReference type="GO" id="GO:0005524">
    <property type="term" value="F:ATP binding"/>
    <property type="evidence" value="ECO:0007669"/>
    <property type="project" value="UniProtKB-KW"/>
</dbReference>
<keyword evidence="6" id="KW-0227">DNA damage</keyword>
<evidence type="ECO:0000256" key="5">
    <source>
        <dbReference type="ARBA" id="ARBA00022741"/>
    </source>
</evidence>
<name>A0A1Y2CRG7_9FUNG</name>
<evidence type="ECO:0000259" key="17">
    <source>
        <dbReference type="SMART" id="SM00559"/>
    </source>
</evidence>
<dbReference type="AlphaFoldDB" id="A0A1Y2CRG7"/>
<dbReference type="PANTHER" id="PTHR12604:SF2">
    <property type="entry name" value="X-RAY REPAIR CROSS-COMPLEMENTING PROTEIN 6"/>
    <property type="match status" value="1"/>
</dbReference>
<dbReference type="Gene3D" id="3.40.50.410">
    <property type="entry name" value="von Willebrand factor, type A domain"/>
    <property type="match status" value="1"/>
</dbReference>
<evidence type="ECO:0000256" key="10">
    <source>
        <dbReference type="ARBA" id="ARBA00022895"/>
    </source>
</evidence>
<dbReference type="InterPro" id="IPR036465">
    <property type="entry name" value="vWFA_dom_sf"/>
</dbReference>
<keyword evidence="10" id="KW-0779">Telomere</keyword>
<evidence type="ECO:0000256" key="11">
    <source>
        <dbReference type="ARBA" id="ARBA00023125"/>
    </source>
</evidence>
<dbReference type="InterPro" id="IPR005161">
    <property type="entry name" value="Ku_N"/>
</dbReference>
<comment type="subcellular location">
    <subcellularLocation>
        <location evidence="2">Chromosome</location>
        <location evidence="2">Telomere</location>
    </subcellularLocation>
    <subcellularLocation>
        <location evidence="1">Nucleus</location>
    </subcellularLocation>
</comment>
<keyword evidence="11" id="KW-0238">DNA-binding</keyword>
<dbReference type="InterPro" id="IPR016194">
    <property type="entry name" value="SPOC-like_C_dom_sf"/>
</dbReference>
<dbReference type="OrthoDB" id="3249161at2759"/>
<dbReference type="InterPro" id="IPR036361">
    <property type="entry name" value="SAP_dom_sf"/>
</dbReference>
<keyword evidence="9" id="KW-0067">ATP-binding</keyword>
<evidence type="ECO:0000256" key="2">
    <source>
        <dbReference type="ARBA" id="ARBA00004574"/>
    </source>
</evidence>
<protein>
    <recommendedName>
        <fullName evidence="4">ATP-dependent DNA helicase II subunit 1</fullName>
    </recommendedName>
    <alternativeName>
        <fullName evidence="15">ATP-dependent DNA helicase II subunit Ku70</fullName>
    </alternativeName>
</protein>
<feature type="region of interest" description="Disordered" evidence="16">
    <location>
        <begin position="594"/>
        <end position="624"/>
    </location>
</feature>
<dbReference type="PANTHER" id="PTHR12604">
    <property type="entry name" value="KU AUTOANTIGEN DNA HELICASE"/>
    <property type="match status" value="1"/>
</dbReference>